<dbReference type="InterPro" id="IPR050072">
    <property type="entry name" value="Peptidase_M20A"/>
</dbReference>
<protein>
    <submittedName>
        <fullName evidence="4">Metallohydrolase</fullName>
        <ecNumber evidence="4">3.-.-.-</ecNumber>
    </submittedName>
</protein>
<organism evidence="4 5">
    <name type="scientific">Candidatus Lokiarchaeum ossiferum</name>
    <dbReference type="NCBI Taxonomy" id="2951803"/>
    <lineage>
        <taxon>Archaea</taxon>
        <taxon>Promethearchaeati</taxon>
        <taxon>Promethearchaeota</taxon>
        <taxon>Promethearchaeia</taxon>
        <taxon>Promethearchaeales</taxon>
        <taxon>Promethearchaeaceae</taxon>
        <taxon>Candidatus Lokiarchaeum</taxon>
    </lineage>
</organism>
<keyword evidence="2 4" id="KW-0378">Hydrolase</keyword>
<dbReference type="Pfam" id="PF07687">
    <property type="entry name" value="M20_dimer"/>
    <property type="match status" value="1"/>
</dbReference>
<dbReference type="Gene3D" id="3.40.630.10">
    <property type="entry name" value="Zn peptidases"/>
    <property type="match status" value="2"/>
</dbReference>
<reference evidence="4" key="1">
    <citation type="submission" date="2022-09" db="EMBL/GenBank/DDBJ databases">
        <title>Actin cytoskeleton and complex cell architecture in an #Asgard archaeon.</title>
        <authorList>
            <person name="Ponce Toledo R.I."/>
            <person name="Schleper C."/>
            <person name="Rodrigues Oliveira T."/>
            <person name="Wollweber F."/>
            <person name="Xu J."/>
            <person name="Rittmann S."/>
            <person name="Klingl A."/>
            <person name="Pilhofer M."/>
        </authorList>
    </citation>
    <scope>NUCLEOTIDE SEQUENCE</scope>
    <source>
        <strain evidence="4">B-35</strain>
    </source>
</reference>
<dbReference type="Proteomes" id="UP001208689">
    <property type="component" value="Chromosome"/>
</dbReference>
<sequence length="411" mass="46022">MNFPKQQVIRWINEQKEDILEIYKSILRIPALAPKNGGDGEWDKAQKIIEIITSWGWKDWLEVVEVPDPKAKNQSRPNIIITYNPENLSTPAIVSVAHMDIVPVGDLSEWDHDPFDPIVKDGKLFGRGTEDNGQGLICSLYGLKCIVDLKLTIANPIKVVIVADEELGSTYGIRPLVEQNRFSPEDIVVVPDAGVKSGLEIEVAEKKPFQVHIITEGHQGHAARPNDALNTQPVANDLASKLFEELHTRFTESDPLFYPPVSTFEPTKRVNNVENTNTLPGRDEQWWDCRLLPNAPVEEIKKVFQTTAAEIEKKWNAKITVNIRTRDIKIPTINADTPVVRRLQKAIGTMIEGETTLVGIGGGTCAAFFRMAGIKAIVWGHMDHKAHETNEYCVVENLYTDIAIFTAFFTA</sequence>
<dbReference type="Pfam" id="PF01546">
    <property type="entry name" value="Peptidase_M20"/>
    <property type="match status" value="1"/>
</dbReference>
<dbReference type="EMBL" id="CP104013">
    <property type="protein sequence ID" value="UYP45958.1"/>
    <property type="molecule type" value="Genomic_DNA"/>
</dbReference>
<evidence type="ECO:0000313" key="4">
    <source>
        <dbReference type="EMBL" id="UYP45958.1"/>
    </source>
</evidence>
<dbReference type="InterPro" id="IPR011650">
    <property type="entry name" value="Peptidase_M20_dimer"/>
</dbReference>
<keyword evidence="1" id="KW-0479">Metal-binding</keyword>
<dbReference type="GO" id="GO:0016787">
    <property type="term" value="F:hydrolase activity"/>
    <property type="evidence" value="ECO:0007669"/>
    <property type="project" value="UniProtKB-KW"/>
</dbReference>
<dbReference type="NCBIfam" id="NF010589">
    <property type="entry name" value="PRK13983.1"/>
    <property type="match status" value="1"/>
</dbReference>
<dbReference type="InterPro" id="IPR002933">
    <property type="entry name" value="Peptidase_M20"/>
</dbReference>
<name>A0ABY6HR24_9ARCH</name>
<dbReference type="PANTHER" id="PTHR43808:SF32">
    <property type="entry name" value="ARGE_DAPE-RELATED DEACYLASE"/>
    <property type="match status" value="1"/>
</dbReference>
<dbReference type="PANTHER" id="PTHR43808">
    <property type="entry name" value="ACETYLORNITHINE DEACETYLASE"/>
    <property type="match status" value="1"/>
</dbReference>
<proteinExistence type="predicted"/>
<accession>A0ABY6HR24</accession>
<dbReference type="SUPFAM" id="SSF53187">
    <property type="entry name" value="Zn-dependent exopeptidases"/>
    <property type="match status" value="1"/>
</dbReference>
<evidence type="ECO:0000256" key="1">
    <source>
        <dbReference type="ARBA" id="ARBA00022723"/>
    </source>
</evidence>
<dbReference type="EC" id="3.-.-.-" evidence="4"/>
<feature type="domain" description="Peptidase M20 dimerisation" evidence="3">
    <location>
        <begin position="208"/>
        <end position="315"/>
    </location>
</feature>
<evidence type="ECO:0000313" key="5">
    <source>
        <dbReference type="Proteomes" id="UP001208689"/>
    </source>
</evidence>
<dbReference type="InterPro" id="IPR036264">
    <property type="entry name" value="Bact_exopeptidase_dim_dom"/>
</dbReference>
<keyword evidence="5" id="KW-1185">Reference proteome</keyword>
<dbReference type="SUPFAM" id="SSF55031">
    <property type="entry name" value="Bacterial exopeptidase dimerisation domain"/>
    <property type="match status" value="1"/>
</dbReference>
<evidence type="ECO:0000256" key="2">
    <source>
        <dbReference type="ARBA" id="ARBA00022801"/>
    </source>
</evidence>
<evidence type="ECO:0000259" key="3">
    <source>
        <dbReference type="Pfam" id="PF07687"/>
    </source>
</evidence>
<gene>
    <name evidence="4" type="ORF">NEF87_002243</name>
</gene>